<feature type="domain" description="Bacterial type II secretion system protein E" evidence="2">
    <location>
        <begin position="227"/>
        <end position="361"/>
    </location>
</feature>
<dbReference type="AlphaFoldDB" id="A0A6L5Y2G5"/>
<accession>A0A6L5Y2G5</accession>
<dbReference type="InterPro" id="IPR027417">
    <property type="entry name" value="P-loop_NTPase"/>
</dbReference>
<dbReference type="SUPFAM" id="SSF52540">
    <property type="entry name" value="P-loop containing nucleoside triphosphate hydrolases"/>
    <property type="match status" value="1"/>
</dbReference>
<protein>
    <submittedName>
        <fullName evidence="3">CpaF family protein</fullName>
    </submittedName>
</protein>
<dbReference type="RefSeq" id="WP_154519696.1">
    <property type="nucleotide sequence ID" value="NZ_VUMT01000016.1"/>
</dbReference>
<dbReference type="InterPro" id="IPR001482">
    <property type="entry name" value="T2SS/T4SS_dom"/>
</dbReference>
<evidence type="ECO:0000313" key="4">
    <source>
        <dbReference type="Proteomes" id="UP000482209"/>
    </source>
</evidence>
<dbReference type="GO" id="GO:0016887">
    <property type="term" value="F:ATP hydrolysis activity"/>
    <property type="evidence" value="ECO:0007669"/>
    <property type="project" value="InterPro"/>
</dbReference>
<sequence>MDKRKNEYVELARLIEAEFHARQDAGILANLNKKNVEGLHVTRDKILKDMREQLKDYQDETGKELTEEEKDFVVDLIKKELWGYGIIDDLIHEETISDIKLYGPEGIRIKKTGKRSGSDISFSDEVAYKVFVTKLLERNKVNLGTANAIQTFTDASQDDFILRITVISGLLVDGGKPVVAIRKIPKNKYNLGTLEEAGMFRHKDSSKKIKISQSKCKKYFSDDNEDFNQLMNCMISSKGILFTGKGASGKTTLMNAMIAEIPYDESVMICQENAELFDLVHPDLFSCHVMTNQGDSKISYELGDLTRAALLVDLDRVIVGEVKEGSEAAGLSKASMTGHKCWTSVHGESCEMAVDKMADYISQATGYSTKDSLKQLQGFEYVVHLRNFRVDEVIRIAGWDKERDALIFEKVYPFTVKGVCDENDKYKYDPKESL</sequence>
<dbReference type="PANTHER" id="PTHR30486">
    <property type="entry name" value="TWITCHING MOTILITY PROTEIN PILT"/>
    <property type="match status" value="1"/>
</dbReference>
<comment type="caution">
    <text evidence="3">The sequence shown here is derived from an EMBL/GenBank/DDBJ whole genome shotgun (WGS) entry which is preliminary data.</text>
</comment>
<dbReference type="Proteomes" id="UP000482209">
    <property type="component" value="Unassembled WGS sequence"/>
</dbReference>
<dbReference type="PANTHER" id="PTHR30486:SF6">
    <property type="entry name" value="TYPE IV PILUS RETRACTATION ATPASE PILT"/>
    <property type="match status" value="1"/>
</dbReference>
<dbReference type="EMBL" id="VUMT01000016">
    <property type="protein sequence ID" value="MSS64303.1"/>
    <property type="molecule type" value="Genomic_DNA"/>
</dbReference>
<evidence type="ECO:0000259" key="2">
    <source>
        <dbReference type="Pfam" id="PF00437"/>
    </source>
</evidence>
<comment type="similarity">
    <text evidence="1">Belongs to the GSP E family.</text>
</comment>
<dbReference type="Pfam" id="PF00437">
    <property type="entry name" value="T2SSE"/>
    <property type="match status" value="1"/>
</dbReference>
<dbReference type="InterPro" id="IPR050921">
    <property type="entry name" value="T4SS_GSP_E_ATPase"/>
</dbReference>
<name>A0A6L5Y2G5_9FIRM</name>
<gene>
    <name evidence="3" type="ORF">FYJ58_10530</name>
</gene>
<dbReference type="Gene3D" id="3.30.450.380">
    <property type="match status" value="1"/>
</dbReference>
<evidence type="ECO:0000256" key="1">
    <source>
        <dbReference type="ARBA" id="ARBA00006611"/>
    </source>
</evidence>
<keyword evidence="4" id="KW-1185">Reference proteome</keyword>
<proteinExistence type="inferred from homology"/>
<organism evidence="3 4">
    <name type="scientific">Velocimicrobium porci</name>
    <dbReference type="NCBI Taxonomy" id="2606634"/>
    <lineage>
        <taxon>Bacteria</taxon>
        <taxon>Bacillati</taxon>
        <taxon>Bacillota</taxon>
        <taxon>Clostridia</taxon>
        <taxon>Lachnospirales</taxon>
        <taxon>Lachnospiraceae</taxon>
        <taxon>Velocimicrobium</taxon>
    </lineage>
</organism>
<dbReference type="Gene3D" id="3.40.50.300">
    <property type="entry name" value="P-loop containing nucleotide triphosphate hydrolases"/>
    <property type="match status" value="1"/>
</dbReference>
<reference evidence="3 4" key="1">
    <citation type="submission" date="2019-08" db="EMBL/GenBank/DDBJ databases">
        <title>In-depth cultivation of the pig gut microbiome towards novel bacterial diversity and tailored functional studies.</title>
        <authorList>
            <person name="Wylensek D."/>
            <person name="Hitch T.C.A."/>
            <person name="Clavel T."/>
        </authorList>
    </citation>
    <scope>NUCLEOTIDE SEQUENCE [LARGE SCALE GENOMIC DNA]</scope>
    <source>
        <strain evidence="3 4">WCA-693-APC-MOT-I</strain>
    </source>
</reference>
<evidence type="ECO:0000313" key="3">
    <source>
        <dbReference type="EMBL" id="MSS64303.1"/>
    </source>
</evidence>